<evidence type="ECO:0000313" key="8">
    <source>
        <dbReference type="Proteomes" id="UP000756921"/>
    </source>
</evidence>
<comment type="caution">
    <text evidence="7">The sequence shown here is derived from an EMBL/GenBank/DDBJ whole genome shotgun (WGS) entry which is preliminary data.</text>
</comment>
<dbReference type="Pfam" id="PF13639">
    <property type="entry name" value="zf-RING_2"/>
    <property type="match status" value="1"/>
</dbReference>
<dbReference type="SUPFAM" id="SSF57850">
    <property type="entry name" value="RING/U-box"/>
    <property type="match status" value="1"/>
</dbReference>
<dbReference type="InterPro" id="IPR001841">
    <property type="entry name" value="Znf_RING"/>
</dbReference>
<keyword evidence="1" id="KW-0479">Metal-binding</keyword>
<dbReference type="Gene3D" id="3.30.40.10">
    <property type="entry name" value="Zinc/RING finger domain, C3HC4 (zinc finger)"/>
    <property type="match status" value="1"/>
</dbReference>
<evidence type="ECO:0000256" key="4">
    <source>
        <dbReference type="PROSITE-ProRule" id="PRU00175"/>
    </source>
</evidence>
<dbReference type="OrthoDB" id="3793892at2759"/>
<dbReference type="PANTHER" id="PTHR22763">
    <property type="entry name" value="RING ZINC FINGER PROTEIN"/>
    <property type="match status" value="1"/>
</dbReference>
<reference evidence="7" key="1">
    <citation type="journal article" date="2020" name="Mol. Plant Microbe Interact.">
        <title>Genome Sequence of the Biocontrol Agent Coniothyrium minitans strain Conio (IMI 134523).</title>
        <authorList>
            <person name="Patel D."/>
            <person name="Shittu T.A."/>
            <person name="Baroncelli R."/>
            <person name="Muthumeenakshi S."/>
            <person name="Osborne T.H."/>
            <person name="Janganan T.K."/>
            <person name="Sreenivasaprasad S."/>
        </authorList>
    </citation>
    <scope>NUCLEOTIDE SEQUENCE</scope>
    <source>
        <strain evidence="7">Conio</strain>
    </source>
</reference>
<evidence type="ECO:0000256" key="2">
    <source>
        <dbReference type="ARBA" id="ARBA00022771"/>
    </source>
</evidence>
<evidence type="ECO:0000259" key="6">
    <source>
        <dbReference type="PROSITE" id="PS50089"/>
    </source>
</evidence>
<feature type="region of interest" description="Disordered" evidence="5">
    <location>
        <begin position="220"/>
        <end position="245"/>
    </location>
</feature>
<dbReference type="GO" id="GO:0012505">
    <property type="term" value="C:endomembrane system"/>
    <property type="evidence" value="ECO:0007669"/>
    <property type="project" value="TreeGrafter"/>
</dbReference>
<feature type="compositionally biased region" description="Low complexity" evidence="5">
    <location>
        <begin position="177"/>
        <end position="187"/>
    </location>
</feature>
<evidence type="ECO:0000256" key="1">
    <source>
        <dbReference type="ARBA" id="ARBA00022723"/>
    </source>
</evidence>
<name>A0A9P6KPU3_9PLEO</name>
<protein>
    <recommendedName>
        <fullName evidence="6">RING-type domain-containing protein</fullName>
    </recommendedName>
</protein>
<dbReference type="GO" id="GO:0043161">
    <property type="term" value="P:proteasome-mediated ubiquitin-dependent protein catabolic process"/>
    <property type="evidence" value="ECO:0007669"/>
    <property type="project" value="TreeGrafter"/>
</dbReference>
<dbReference type="PANTHER" id="PTHR22763:SF162">
    <property type="entry name" value="TRANSMEMBRANE E3 UBIQUITIN-PROTEIN LIGASE 1"/>
    <property type="match status" value="1"/>
</dbReference>
<dbReference type="InterPro" id="IPR013083">
    <property type="entry name" value="Znf_RING/FYVE/PHD"/>
</dbReference>
<dbReference type="EMBL" id="WJXW01000006">
    <property type="protein sequence ID" value="KAF9735068.1"/>
    <property type="molecule type" value="Genomic_DNA"/>
</dbReference>
<keyword evidence="3" id="KW-0862">Zinc</keyword>
<dbReference type="GO" id="GO:0008270">
    <property type="term" value="F:zinc ion binding"/>
    <property type="evidence" value="ECO:0007669"/>
    <property type="project" value="UniProtKB-KW"/>
</dbReference>
<evidence type="ECO:0000256" key="5">
    <source>
        <dbReference type="SAM" id="MobiDB-lite"/>
    </source>
</evidence>
<dbReference type="InterPro" id="IPR050731">
    <property type="entry name" value="HRD1_E3_ubiq-ligases"/>
</dbReference>
<keyword evidence="8" id="KW-1185">Reference proteome</keyword>
<organism evidence="7 8">
    <name type="scientific">Paraphaeosphaeria minitans</name>
    <dbReference type="NCBI Taxonomy" id="565426"/>
    <lineage>
        <taxon>Eukaryota</taxon>
        <taxon>Fungi</taxon>
        <taxon>Dikarya</taxon>
        <taxon>Ascomycota</taxon>
        <taxon>Pezizomycotina</taxon>
        <taxon>Dothideomycetes</taxon>
        <taxon>Pleosporomycetidae</taxon>
        <taxon>Pleosporales</taxon>
        <taxon>Massarineae</taxon>
        <taxon>Didymosphaeriaceae</taxon>
        <taxon>Paraphaeosphaeria</taxon>
    </lineage>
</organism>
<dbReference type="GO" id="GO:0044695">
    <property type="term" value="C:Dsc E3 ubiquitin ligase complex"/>
    <property type="evidence" value="ECO:0007669"/>
    <property type="project" value="TreeGrafter"/>
</dbReference>
<feature type="region of interest" description="Disordered" evidence="5">
    <location>
        <begin position="152"/>
        <end position="189"/>
    </location>
</feature>
<evidence type="ECO:0000256" key="3">
    <source>
        <dbReference type="ARBA" id="ARBA00022833"/>
    </source>
</evidence>
<dbReference type="PROSITE" id="PS50089">
    <property type="entry name" value="ZF_RING_2"/>
    <property type="match status" value="1"/>
</dbReference>
<sequence length="245" mass="27415">MEETQHHGQGIQMETEAFPARHTISFRPLVHFIKFNVQYLPLEAGSLDHDCPICRERSSESHERMLQVDLPACKHIFGANCFERYIQRSHTCPLCREMWFEKRLTPETPSTQGRIGQVVIAVSVADDQAAVSLLDTLQNDDGAAMRRLLSERIPEFGHDEEDTEFQPSTTGEESDTSSESSVGSSASLQLGTTRMEVRFGAVTGTGIDAEAGEDVLPISRRAYGDGWTSGSDEDIAPPRRRRRYE</sequence>
<dbReference type="GO" id="GO:0061630">
    <property type="term" value="F:ubiquitin protein ligase activity"/>
    <property type="evidence" value="ECO:0007669"/>
    <property type="project" value="TreeGrafter"/>
</dbReference>
<dbReference type="AlphaFoldDB" id="A0A9P6KPU3"/>
<evidence type="ECO:0000313" key="7">
    <source>
        <dbReference type="EMBL" id="KAF9735068.1"/>
    </source>
</evidence>
<keyword evidence="2 4" id="KW-0863">Zinc-finger</keyword>
<dbReference type="Proteomes" id="UP000756921">
    <property type="component" value="Unassembled WGS sequence"/>
</dbReference>
<gene>
    <name evidence="7" type="ORF">PMIN01_06473</name>
</gene>
<proteinExistence type="predicted"/>
<accession>A0A9P6KPU3</accession>
<feature type="domain" description="RING-type" evidence="6">
    <location>
        <begin position="51"/>
        <end position="96"/>
    </location>
</feature>